<accession>A0A0F4YNG3</accession>
<evidence type="ECO:0000313" key="2">
    <source>
        <dbReference type="Proteomes" id="UP000053958"/>
    </source>
</evidence>
<dbReference type="InterPro" id="IPR005180">
    <property type="entry name" value="DUF302"/>
</dbReference>
<dbReference type="AlphaFoldDB" id="A0A0F4YNG3"/>
<dbReference type="InterPro" id="IPR035923">
    <property type="entry name" value="TT1751-like_sf"/>
</dbReference>
<protein>
    <recommendedName>
        <fullName evidence="3">DUF302 domain-containing protein</fullName>
    </recommendedName>
</protein>
<gene>
    <name evidence="1" type="ORF">T310_6199</name>
</gene>
<organism evidence="1 2">
    <name type="scientific">Rasamsonia emersonii (strain ATCC 16479 / CBS 393.64 / IMI 116815)</name>
    <dbReference type="NCBI Taxonomy" id="1408163"/>
    <lineage>
        <taxon>Eukaryota</taxon>
        <taxon>Fungi</taxon>
        <taxon>Dikarya</taxon>
        <taxon>Ascomycota</taxon>
        <taxon>Pezizomycotina</taxon>
        <taxon>Eurotiomycetes</taxon>
        <taxon>Eurotiomycetidae</taxon>
        <taxon>Eurotiales</taxon>
        <taxon>Trichocomaceae</taxon>
        <taxon>Rasamsonia</taxon>
    </lineage>
</organism>
<dbReference type="GeneID" id="25318511"/>
<name>A0A0F4YNG3_RASE3</name>
<evidence type="ECO:0008006" key="3">
    <source>
        <dbReference type="Google" id="ProtNLM"/>
    </source>
</evidence>
<dbReference type="Gene3D" id="3.30.310.70">
    <property type="entry name" value="TT1751-like domain"/>
    <property type="match status" value="1"/>
</dbReference>
<reference evidence="1 2" key="1">
    <citation type="submission" date="2015-04" db="EMBL/GenBank/DDBJ databases">
        <authorList>
            <person name="Heijne W.H."/>
            <person name="Fedorova N.D."/>
            <person name="Nierman W.C."/>
            <person name="Vollebregt A.W."/>
            <person name="Zhao Z."/>
            <person name="Wu L."/>
            <person name="Kumar M."/>
            <person name="Stam H."/>
            <person name="van den Berg M.A."/>
            <person name="Pel H.J."/>
        </authorList>
    </citation>
    <scope>NUCLEOTIDE SEQUENCE [LARGE SCALE GENOMIC DNA]</scope>
    <source>
        <strain evidence="1 2">CBS 393.64</strain>
    </source>
</reference>
<evidence type="ECO:0000313" key="1">
    <source>
        <dbReference type="EMBL" id="KKA19807.1"/>
    </source>
</evidence>
<dbReference type="SUPFAM" id="SSF103247">
    <property type="entry name" value="TT1751-like"/>
    <property type="match status" value="1"/>
</dbReference>
<dbReference type="RefSeq" id="XP_013326419.1">
    <property type="nucleotide sequence ID" value="XM_013470965.1"/>
</dbReference>
<comment type="caution">
    <text evidence="1">The sequence shown here is derived from an EMBL/GenBank/DDBJ whole genome shotgun (WGS) entry which is preliminary data.</text>
</comment>
<dbReference type="EMBL" id="LASV01000314">
    <property type="protein sequence ID" value="KKA19807.1"/>
    <property type="molecule type" value="Genomic_DNA"/>
</dbReference>
<dbReference type="CDD" id="cd14797">
    <property type="entry name" value="DUF302"/>
    <property type="match status" value="1"/>
</dbReference>
<sequence>MAQRQINTFTGKRITLTTSTSYDVVLDRLNKEIQPSGPASLDSLNASGDITKDGFSEYFSTHVGPHGFIQFHEFDHGQWIQLFGIGNGLRMKRVLLGNPFVAITMLKHDLNSGLHVPVELLLKELEGRKGTEVVYVLPSSLIASVNPDEKLQSAAKELDRKFEALATHIAS</sequence>
<proteinExistence type="predicted"/>
<dbReference type="Proteomes" id="UP000053958">
    <property type="component" value="Unassembled WGS sequence"/>
</dbReference>
<keyword evidence="2" id="KW-1185">Reference proteome</keyword>
<dbReference type="OrthoDB" id="5190258at2759"/>